<dbReference type="RefSeq" id="WP_051965488.1">
    <property type="nucleotide sequence ID" value="NZ_CP045798.1"/>
</dbReference>
<dbReference type="InterPro" id="IPR050469">
    <property type="entry name" value="Diguanylate_Cyclase"/>
</dbReference>
<feature type="domain" description="GGDEF" evidence="4">
    <location>
        <begin position="390"/>
        <end position="514"/>
    </location>
</feature>
<dbReference type="InterPro" id="IPR000160">
    <property type="entry name" value="GGDEF_dom"/>
</dbReference>
<dbReference type="PANTHER" id="PTHR45138">
    <property type="entry name" value="REGULATORY COMPONENTS OF SENSORY TRANSDUCTION SYSTEM"/>
    <property type="match status" value="1"/>
</dbReference>
<dbReference type="GO" id="GO:0052621">
    <property type="term" value="F:diguanylate cyclase activity"/>
    <property type="evidence" value="ECO:0007669"/>
    <property type="project" value="TreeGrafter"/>
</dbReference>
<feature type="domain" description="HAMP" evidence="3">
    <location>
        <begin position="295"/>
        <end position="348"/>
    </location>
</feature>
<dbReference type="CDD" id="cd01949">
    <property type="entry name" value="GGDEF"/>
    <property type="match status" value="1"/>
</dbReference>
<keyword evidence="2" id="KW-1133">Transmembrane helix</keyword>
<dbReference type="Pfam" id="PF00672">
    <property type="entry name" value="HAMP"/>
    <property type="match status" value="1"/>
</dbReference>
<reference evidence="5 6" key="1">
    <citation type="journal article" date="2019" name="Front. Microbiol.">
        <title>Thermoanaerosceptrum fracticalcis gen. nov. sp. nov., a Novel Fumarate-Fermenting Microorganism From a Deep Fractured Carbonate Aquifer of the US Great Basin.</title>
        <authorList>
            <person name="Hamilton-Brehm S.D."/>
            <person name="Stewart L.E."/>
            <person name="Zavarin M."/>
            <person name="Caldwell M."/>
            <person name="Lawson P.A."/>
            <person name="Onstott T.C."/>
            <person name="Grzymski J."/>
            <person name="Neveux I."/>
            <person name="Lollar B.S."/>
            <person name="Russell C.E."/>
            <person name="Moser D.P."/>
        </authorList>
    </citation>
    <scope>NUCLEOTIDE SEQUENCE [LARGE SCALE GENOMIC DNA]</scope>
    <source>
        <strain evidence="5 6">DRI-13</strain>
    </source>
</reference>
<dbReference type="SMART" id="SM00267">
    <property type="entry name" value="GGDEF"/>
    <property type="match status" value="1"/>
</dbReference>
<dbReference type="Gene3D" id="6.10.340.10">
    <property type="match status" value="1"/>
</dbReference>
<protein>
    <submittedName>
        <fullName evidence="5">Diguanylate cyclase</fullName>
    </submittedName>
</protein>
<accession>A0A7G6E7M5</accession>
<dbReference type="SMART" id="SM00304">
    <property type="entry name" value="HAMP"/>
    <property type="match status" value="1"/>
</dbReference>
<feature type="transmembrane region" description="Helical" evidence="2">
    <location>
        <begin position="7"/>
        <end position="24"/>
    </location>
</feature>
<keyword evidence="2" id="KW-0472">Membrane</keyword>
<feature type="transmembrane region" description="Helical" evidence="2">
    <location>
        <begin position="271"/>
        <end position="293"/>
    </location>
</feature>
<feature type="coiled-coil region" evidence="1">
    <location>
        <begin position="329"/>
        <end position="356"/>
    </location>
</feature>
<dbReference type="InterPro" id="IPR029787">
    <property type="entry name" value="Nucleotide_cyclase"/>
</dbReference>
<gene>
    <name evidence="5" type="ORF">BR63_18490</name>
</gene>
<sequence>MTLRKKTLILIAFFLIGLLLFVYFTSQFVLYNGYLELEERILKRNVDRGLNALQREIMTLNVTVGDWAFWDDSYQFVQNLSTEYINSNLTDPTFITNKLSLMMFINNSDEIVFSKGFDLINKKETDIPESSREMVRKKLFHFELSDKNMSKSGLISVPEGLFLVASRPILTSNYDGPSKGALVMARKFDDTELSILSDITQLTLTLKPIKELPDYASLRTLPDKNNNLISKIYDKDFITGYTVLKDIFDQPVMLLGVTAQREIYNQGLATLYFYIAIVFIAIVSFFTLIFLLLHKMVLSPIARLSAAVQKIAVNSDLSSRVPVEGKDEISSLAAEINKMLSVIENTQQELKVSKNRYRYLSYHDSLTGLYNRTFFDEEMARLNRDLKNYTPLSIICVDVDGLKLTNDTLGHRAGDDLLISFARLLAKPFRKTDVIARVGGDEFCIILPGTTNETAHIKAGEIIKLIEQYNANHSVIPISISVGIATSQGSESESIYDIYQAADNNMQELCSWWK</sequence>
<dbReference type="InterPro" id="IPR003660">
    <property type="entry name" value="HAMP_dom"/>
</dbReference>
<dbReference type="EMBL" id="CP045798">
    <property type="protein sequence ID" value="QNB48079.1"/>
    <property type="molecule type" value="Genomic_DNA"/>
</dbReference>
<proteinExistence type="predicted"/>
<dbReference type="PANTHER" id="PTHR45138:SF9">
    <property type="entry name" value="DIGUANYLATE CYCLASE DGCM-RELATED"/>
    <property type="match status" value="1"/>
</dbReference>
<dbReference type="NCBIfam" id="TIGR00254">
    <property type="entry name" value="GGDEF"/>
    <property type="match status" value="1"/>
</dbReference>
<evidence type="ECO:0000256" key="2">
    <source>
        <dbReference type="SAM" id="Phobius"/>
    </source>
</evidence>
<dbReference type="PROSITE" id="PS50887">
    <property type="entry name" value="GGDEF"/>
    <property type="match status" value="1"/>
</dbReference>
<dbReference type="GO" id="GO:0005886">
    <property type="term" value="C:plasma membrane"/>
    <property type="evidence" value="ECO:0007669"/>
    <property type="project" value="TreeGrafter"/>
</dbReference>
<dbReference type="PROSITE" id="PS50885">
    <property type="entry name" value="HAMP"/>
    <property type="match status" value="1"/>
</dbReference>
<dbReference type="OrthoDB" id="9798833at2"/>
<dbReference type="Pfam" id="PF00990">
    <property type="entry name" value="GGDEF"/>
    <property type="match status" value="1"/>
</dbReference>
<dbReference type="AlphaFoldDB" id="A0A7G6E7M5"/>
<dbReference type="KEGG" id="tfr:BR63_18490"/>
<evidence type="ECO:0000313" key="6">
    <source>
        <dbReference type="Proteomes" id="UP000515847"/>
    </source>
</evidence>
<evidence type="ECO:0000256" key="1">
    <source>
        <dbReference type="SAM" id="Coils"/>
    </source>
</evidence>
<dbReference type="SUPFAM" id="SSF55073">
    <property type="entry name" value="Nucleotide cyclase"/>
    <property type="match status" value="1"/>
</dbReference>
<organism evidence="5 6">
    <name type="scientific">Thermanaerosceptrum fracticalcis</name>
    <dbReference type="NCBI Taxonomy" id="1712410"/>
    <lineage>
        <taxon>Bacteria</taxon>
        <taxon>Bacillati</taxon>
        <taxon>Bacillota</taxon>
        <taxon>Clostridia</taxon>
        <taxon>Eubacteriales</taxon>
        <taxon>Peptococcaceae</taxon>
        <taxon>Thermanaerosceptrum</taxon>
    </lineage>
</organism>
<dbReference type="InterPro" id="IPR007892">
    <property type="entry name" value="CHASE4"/>
</dbReference>
<dbReference type="CDD" id="cd06225">
    <property type="entry name" value="HAMP"/>
    <property type="match status" value="1"/>
</dbReference>
<evidence type="ECO:0000259" key="4">
    <source>
        <dbReference type="PROSITE" id="PS50887"/>
    </source>
</evidence>
<dbReference type="GO" id="GO:1902201">
    <property type="term" value="P:negative regulation of bacterial-type flagellum-dependent cell motility"/>
    <property type="evidence" value="ECO:0007669"/>
    <property type="project" value="TreeGrafter"/>
</dbReference>
<dbReference type="GO" id="GO:0007165">
    <property type="term" value="P:signal transduction"/>
    <property type="evidence" value="ECO:0007669"/>
    <property type="project" value="InterPro"/>
</dbReference>
<keyword evidence="1" id="KW-0175">Coiled coil</keyword>
<keyword evidence="2" id="KW-0812">Transmembrane</keyword>
<evidence type="ECO:0000259" key="3">
    <source>
        <dbReference type="PROSITE" id="PS50885"/>
    </source>
</evidence>
<name>A0A7G6E7M5_THEFR</name>
<dbReference type="SUPFAM" id="SSF158472">
    <property type="entry name" value="HAMP domain-like"/>
    <property type="match status" value="1"/>
</dbReference>
<dbReference type="Gene3D" id="3.30.70.270">
    <property type="match status" value="1"/>
</dbReference>
<dbReference type="InterPro" id="IPR043128">
    <property type="entry name" value="Rev_trsase/Diguanyl_cyclase"/>
</dbReference>
<dbReference type="GO" id="GO:0043709">
    <property type="term" value="P:cell adhesion involved in single-species biofilm formation"/>
    <property type="evidence" value="ECO:0007669"/>
    <property type="project" value="TreeGrafter"/>
</dbReference>
<evidence type="ECO:0000313" key="5">
    <source>
        <dbReference type="EMBL" id="QNB48079.1"/>
    </source>
</evidence>
<dbReference type="Proteomes" id="UP000515847">
    <property type="component" value="Chromosome"/>
</dbReference>
<keyword evidence="6" id="KW-1185">Reference proteome</keyword>
<dbReference type="Pfam" id="PF05228">
    <property type="entry name" value="CHASE4"/>
    <property type="match status" value="1"/>
</dbReference>